<dbReference type="eggNOG" id="ENOG5033FG5">
    <property type="taxonomic scope" value="Bacteria"/>
</dbReference>
<evidence type="ECO:0000313" key="2">
    <source>
        <dbReference type="Proteomes" id="UP000000822"/>
    </source>
</evidence>
<dbReference type="EMBL" id="BA000028">
    <property type="protein sequence ID" value="BAC13146.1"/>
    <property type="molecule type" value="Genomic_DNA"/>
</dbReference>
<reference evidence="1 2" key="2">
    <citation type="journal article" date="2002" name="Nucleic Acids Res.">
        <title>Genome sequence of Oceanobacillus iheyensis isolated from the Iheya Ridge and its unexpected adaptive capabilities to extreme environments.</title>
        <authorList>
            <person name="Takami H."/>
            <person name="Takaki Y."/>
            <person name="Uchiyama I."/>
        </authorList>
    </citation>
    <scope>NUCLEOTIDE SEQUENCE [LARGE SCALE GENOMIC DNA]</scope>
    <source>
        <strain evidence="2">DSM 14371 / CIP 107618 / JCM 11309 / KCTC 3954 / HTE831</strain>
    </source>
</reference>
<reference evidence="1 2" key="1">
    <citation type="journal article" date="2001" name="FEMS Microbiol. Lett.">
        <title>Oceanobacillus iheyensis gen. nov., sp. nov., a deep-sea extremely halotolerant and alkaliphilic species isolated from a depth of 1050 m on the Iheya Ridge.</title>
        <authorList>
            <person name="Lu J."/>
            <person name="Nogi Y."/>
            <person name="Takami H."/>
        </authorList>
    </citation>
    <scope>NUCLEOTIDE SEQUENCE [LARGE SCALE GENOMIC DNA]</scope>
    <source>
        <strain evidence="2">DSM 14371 / CIP 107618 / JCM 11309 / KCTC 3954 / HTE831</strain>
    </source>
</reference>
<evidence type="ECO:0008006" key="3">
    <source>
        <dbReference type="Google" id="ProtNLM"/>
    </source>
</evidence>
<dbReference type="Proteomes" id="UP000000822">
    <property type="component" value="Chromosome"/>
</dbReference>
<protein>
    <recommendedName>
        <fullName evidence="3">Intracellular proteinase inhibitor BsuPI domain-containing protein</fullName>
    </recommendedName>
</protein>
<sequence>MASLEETKKGVRIMKKIGIVMLILLFMAACGNRDEDVIEPVETERELDQRATSVQFREIDVNLESEQFHIIGEVSSSGGLFYYHVELDGEIIQEETFEEVENSNSEWNRFQIVETLPNDVLEGNSPPVMVLYGKNESGEPINENYIPIDTQK</sequence>
<proteinExistence type="predicted"/>
<dbReference type="KEGG" id="oih:OB1190"/>
<dbReference type="HOGENOM" id="CLU_1926730_0_0_9"/>
<name>Q8ERV8_OCEIH</name>
<dbReference type="AlphaFoldDB" id="Q8ERV8"/>
<evidence type="ECO:0000313" key="1">
    <source>
        <dbReference type="EMBL" id="BAC13146.1"/>
    </source>
</evidence>
<gene>
    <name evidence="1" type="ordered locus">OB1190</name>
</gene>
<dbReference type="STRING" id="221109.gene:10733429"/>
<keyword evidence="2" id="KW-1185">Reference proteome</keyword>
<accession>Q8ERV8</accession>
<organism evidence="1 2">
    <name type="scientific">Oceanobacillus iheyensis (strain DSM 14371 / CIP 107618 / JCM 11309 / KCTC 3954 / HTE831)</name>
    <dbReference type="NCBI Taxonomy" id="221109"/>
    <lineage>
        <taxon>Bacteria</taxon>
        <taxon>Bacillati</taxon>
        <taxon>Bacillota</taxon>
        <taxon>Bacilli</taxon>
        <taxon>Bacillales</taxon>
        <taxon>Bacillaceae</taxon>
        <taxon>Oceanobacillus</taxon>
    </lineage>
</organism>